<reference evidence="3" key="1">
    <citation type="submission" date="2019-03" db="EMBL/GenBank/DDBJ databases">
        <title>Afifella sp. nov., isolated from activated sludge.</title>
        <authorList>
            <person name="Li Q."/>
            <person name="Liu Y."/>
        </authorList>
    </citation>
    <scope>NUCLEOTIDE SEQUENCE</scope>
    <source>
        <strain evidence="3">L72</strain>
    </source>
</reference>
<proteinExistence type="inferred from homology"/>
<accession>A0A964WUD3</accession>
<dbReference type="PANTHER" id="PTHR33279:SF6">
    <property type="entry name" value="SULFUR CARRIER PROTEIN YEDF-RELATED"/>
    <property type="match status" value="1"/>
</dbReference>
<protein>
    <submittedName>
        <fullName evidence="3">Sulfurtransferase TusA family protein</fullName>
    </submittedName>
</protein>
<dbReference type="EMBL" id="SPKJ01000056">
    <property type="protein sequence ID" value="MYZ48997.1"/>
    <property type="molecule type" value="Genomic_DNA"/>
</dbReference>
<gene>
    <name evidence="3" type="ORF">E4O86_14875</name>
</gene>
<dbReference type="AlphaFoldDB" id="A0A964WUD3"/>
<organism evidence="3 4">
    <name type="scientific">Propylenella binzhouense</name>
    <dbReference type="NCBI Taxonomy" id="2555902"/>
    <lineage>
        <taxon>Bacteria</taxon>
        <taxon>Pseudomonadati</taxon>
        <taxon>Pseudomonadota</taxon>
        <taxon>Alphaproteobacteria</taxon>
        <taxon>Hyphomicrobiales</taxon>
        <taxon>Propylenellaceae</taxon>
        <taxon>Propylenella</taxon>
    </lineage>
</organism>
<evidence type="ECO:0000256" key="1">
    <source>
        <dbReference type="ARBA" id="ARBA00008984"/>
    </source>
</evidence>
<dbReference type="Proteomes" id="UP000773614">
    <property type="component" value="Unassembled WGS sequence"/>
</dbReference>
<dbReference type="PANTHER" id="PTHR33279">
    <property type="entry name" value="SULFUR CARRIER PROTEIN YEDF-RELATED"/>
    <property type="match status" value="1"/>
</dbReference>
<name>A0A964WUD3_9HYPH</name>
<dbReference type="PROSITE" id="PS01148">
    <property type="entry name" value="UPF0033"/>
    <property type="match status" value="1"/>
</dbReference>
<dbReference type="OrthoDB" id="9797551at2"/>
<dbReference type="RefSeq" id="WP_161141342.1">
    <property type="nucleotide sequence ID" value="NZ_SPKJ01000056.1"/>
</dbReference>
<dbReference type="InterPro" id="IPR001455">
    <property type="entry name" value="TusA-like"/>
</dbReference>
<comment type="caution">
    <text evidence="3">The sequence shown here is derived from an EMBL/GenBank/DDBJ whole genome shotgun (WGS) entry which is preliminary data.</text>
</comment>
<dbReference type="Pfam" id="PF01206">
    <property type="entry name" value="TusA"/>
    <property type="match status" value="1"/>
</dbReference>
<evidence type="ECO:0000259" key="2">
    <source>
        <dbReference type="PROSITE" id="PS01148"/>
    </source>
</evidence>
<evidence type="ECO:0000313" key="3">
    <source>
        <dbReference type="EMBL" id="MYZ48997.1"/>
    </source>
</evidence>
<dbReference type="SUPFAM" id="SSF64307">
    <property type="entry name" value="SirA-like"/>
    <property type="match status" value="1"/>
</dbReference>
<evidence type="ECO:0000313" key="4">
    <source>
        <dbReference type="Proteomes" id="UP000773614"/>
    </source>
</evidence>
<dbReference type="Gene3D" id="3.30.110.40">
    <property type="entry name" value="TusA-like domain"/>
    <property type="match status" value="1"/>
</dbReference>
<sequence length="81" mass="8636">MEESVTIDVRGLKCPLPVLKTAKRMEPLAPGTRVTVLSTDPMAAIDLPHFCGEKGHRLIASAKEGDVLRFEIEKAGAPAPG</sequence>
<feature type="domain" description="UPF0033" evidence="2">
    <location>
        <begin position="7"/>
        <end position="31"/>
    </location>
</feature>
<comment type="similarity">
    <text evidence="1">Belongs to the sulfur carrier protein TusA family.</text>
</comment>
<keyword evidence="4" id="KW-1185">Reference proteome</keyword>
<dbReference type="CDD" id="cd00291">
    <property type="entry name" value="SirA_YedF_YeeD"/>
    <property type="match status" value="1"/>
</dbReference>
<dbReference type="InterPro" id="IPR036868">
    <property type="entry name" value="TusA-like_sf"/>
</dbReference>